<keyword evidence="3" id="KW-1185">Reference proteome</keyword>
<dbReference type="EMBL" id="ARYC01001143">
    <property type="protein sequence ID" value="KEJ83022.1"/>
    <property type="molecule type" value="Genomic_DNA"/>
</dbReference>
<dbReference type="AlphaFoldDB" id="A0A073ICC5"/>
<dbReference type="Proteomes" id="UP000053232">
    <property type="component" value="Unassembled WGS sequence"/>
</dbReference>
<evidence type="ECO:0000256" key="1">
    <source>
        <dbReference type="SAM" id="Coils"/>
    </source>
</evidence>
<reference evidence="3" key="1">
    <citation type="journal article" date="2014" name="Cell">
        <title>The Architecture of a Scrambled Genome Reveals Massive Levels of Genomic Rearrangement during Development.</title>
        <authorList>
            <person name="Chen X."/>
            <person name="Bracht J.R."/>
            <person name="Goldman A.D."/>
            <person name="Dolzhenko E."/>
            <person name="Clay D.M."/>
            <person name="Swart E.C."/>
            <person name="Perlman D.H."/>
            <person name="Doak T.G."/>
            <person name="Stuart A."/>
            <person name="Amemiya C.T."/>
            <person name="Sebra R.P."/>
            <person name="Landweber L.F."/>
        </authorList>
    </citation>
    <scope>NUCLEOTIDE SEQUENCE [LARGE SCALE GENOMIC DNA]</scope>
    <source>
        <strain evidence="3">JRB310</strain>
    </source>
</reference>
<feature type="coiled-coil region" evidence="1">
    <location>
        <begin position="7"/>
        <end position="91"/>
    </location>
</feature>
<gene>
    <name evidence="2" type="ORF">OXYTRIMIC_174</name>
</gene>
<keyword evidence="1" id="KW-0175">Coiled coil</keyword>
<evidence type="ECO:0000313" key="2">
    <source>
        <dbReference type="EMBL" id="KEJ83022.1"/>
    </source>
</evidence>
<name>A0A073ICC5_9SPIT</name>
<comment type="caution">
    <text evidence="2">The sequence shown here is derived from an EMBL/GenBank/DDBJ whole genome shotgun (WGS) entry which is preliminary data.</text>
</comment>
<proteinExistence type="predicted"/>
<evidence type="ECO:0000313" key="3">
    <source>
        <dbReference type="Proteomes" id="UP000053232"/>
    </source>
</evidence>
<protein>
    <submittedName>
        <fullName evidence="2">Uncharacterized protein</fullName>
    </submittedName>
</protein>
<sequence length="188" mass="22143">MSVSEQFSQYNTQILNATQKIAEQQKQIHDQNTTIEQLLKPQICMFSFDGMQKEYKELESQIGKLQELIGNKTIQTEIEKLKEMFKTQNDQGFLKISNEIEKLLQSNIYETKKNVEKIQEMRSLIYQNSGDLISNNVVSKVKMEQFIDEEIQNQNLDKKIELHQDLQKFMERFGIEPQSEQEGNETQQ</sequence>
<accession>A0A073ICC5</accession>
<organism evidence="2 3">
    <name type="scientific">Oxytricha trifallax</name>
    <dbReference type="NCBI Taxonomy" id="1172189"/>
    <lineage>
        <taxon>Eukaryota</taxon>
        <taxon>Sar</taxon>
        <taxon>Alveolata</taxon>
        <taxon>Ciliophora</taxon>
        <taxon>Intramacronucleata</taxon>
        <taxon>Spirotrichea</taxon>
        <taxon>Stichotrichia</taxon>
        <taxon>Sporadotrichida</taxon>
        <taxon>Oxytrichidae</taxon>
        <taxon>Oxytrichinae</taxon>
        <taxon>Oxytricha</taxon>
    </lineage>
</organism>